<dbReference type="Pfam" id="PF25329">
    <property type="entry name" value="C2_GDE1"/>
    <property type="match status" value="1"/>
</dbReference>
<keyword evidence="2" id="KW-0040">ANK repeat</keyword>
<proteinExistence type="predicted"/>
<feature type="repeat" description="ANK" evidence="2">
    <location>
        <begin position="498"/>
        <end position="530"/>
    </location>
</feature>
<dbReference type="InterPro" id="IPR051578">
    <property type="entry name" value="GDPD"/>
</dbReference>
<dbReference type="InterPro" id="IPR057506">
    <property type="entry name" value="C2_GPCPD1"/>
</dbReference>
<dbReference type="VEuPathDB" id="FungiDB:F4678DRAFT_376568"/>
<feature type="domain" description="GP-PDE" evidence="5">
    <location>
        <begin position="746"/>
        <end position="920"/>
    </location>
</feature>
<organism evidence="6 7">
    <name type="scientific">Xylaria arbuscula</name>
    <dbReference type="NCBI Taxonomy" id="114810"/>
    <lineage>
        <taxon>Eukaryota</taxon>
        <taxon>Fungi</taxon>
        <taxon>Dikarya</taxon>
        <taxon>Ascomycota</taxon>
        <taxon>Pezizomycotina</taxon>
        <taxon>Sordariomycetes</taxon>
        <taxon>Xylariomycetidae</taxon>
        <taxon>Xylariales</taxon>
        <taxon>Xylariaceae</taxon>
        <taxon>Xylaria</taxon>
    </lineage>
</organism>
<dbReference type="PROSITE" id="PS50297">
    <property type="entry name" value="ANK_REP_REGION"/>
    <property type="match status" value="2"/>
</dbReference>
<gene>
    <name evidence="6" type="ORF">NPX13_g7077</name>
</gene>
<dbReference type="SUPFAM" id="SSF48403">
    <property type="entry name" value="Ankyrin repeat"/>
    <property type="match status" value="1"/>
</dbReference>
<protein>
    <recommendedName>
        <fullName evidence="5">GP-PDE domain-containing protein</fullName>
    </recommendedName>
</protein>
<keyword evidence="1" id="KW-0378">Hydrolase</keyword>
<dbReference type="PROSITE" id="PS51704">
    <property type="entry name" value="GP_PDE"/>
    <property type="match status" value="1"/>
</dbReference>
<dbReference type="Proteomes" id="UP001148614">
    <property type="component" value="Unassembled WGS sequence"/>
</dbReference>
<evidence type="ECO:0000313" key="7">
    <source>
        <dbReference type="Proteomes" id="UP001148614"/>
    </source>
</evidence>
<evidence type="ECO:0000256" key="1">
    <source>
        <dbReference type="ARBA" id="ARBA00022801"/>
    </source>
</evidence>
<dbReference type="AlphaFoldDB" id="A0A9W8NB08"/>
<evidence type="ECO:0000256" key="2">
    <source>
        <dbReference type="PROSITE-ProRule" id="PRU00023"/>
    </source>
</evidence>
<dbReference type="InterPro" id="IPR002110">
    <property type="entry name" value="Ankyrin_rpt"/>
</dbReference>
<dbReference type="Pfam" id="PF12796">
    <property type="entry name" value="Ank_2"/>
    <property type="match status" value="1"/>
</dbReference>
<dbReference type="GO" id="GO:0046475">
    <property type="term" value="P:glycerophospholipid catabolic process"/>
    <property type="evidence" value="ECO:0007669"/>
    <property type="project" value="TreeGrafter"/>
</dbReference>
<feature type="region of interest" description="Disordered" evidence="4">
    <location>
        <begin position="851"/>
        <end position="920"/>
    </location>
</feature>
<dbReference type="PANTHER" id="PTHR22958:SF1">
    <property type="entry name" value="GLYCEROPHOSPHOCHOLINE PHOSPHODIESTERASE GPCPD1"/>
    <property type="match status" value="1"/>
</dbReference>
<dbReference type="Pfam" id="PF03009">
    <property type="entry name" value="GDPD"/>
    <property type="match status" value="1"/>
</dbReference>
<evidence type="ECO:0000256" key="4">
    <source>
        <dbReference type="SAM" id="MobiDB-lite"/>
    </source>
</evidence>
<feature type="repeat" description="ANK" evidence="2">
    <location>
        <begin position="464"/>
        <end position="496"/>
    </location>
</feature>
<evidence type="ECO:0000313" key="6">
    <source>
        <dbReference type="EMBL" id="KAJ3566593.1"/>
    </source>
</evidence>
<name>A0A9W8NB08_9PEZI</name>
<sequence>MRGLTRSATPIPIPQVLGEATPRMRFGRDYYRRFVPEWTGFYVRYDLIKSHLKSRAESFDSSLQLLSDDIGAFISFHQDRITVLACQEAGLWALFDKPDVSWTFHPHERDFLVSGLESLVQEALRLNWFDRVNQEAIDRLFGKLRHTVPEDGSSIEELAARRARWEEKRQAQQLELSKIRARLRSSIALMGTMRVHHEYTRTALISVVGELSLNVTNFRLGLVNAINGDKPGAVEMMFWRLTKQSDAVFRETSELLLNFFIVQQSWRNVLYLLEHIANTPDKLKISQDSIRLLVTVHAQETHKSKSGTSVTSGSDRGVGEEPSALDVLVRMLEVSELANLKELFINNAEGQQSPLHLLAKHGLLEWCRLILRKIEETGEKSDVRDAILLRDNLQLTPLHYALIYQHSHVTNLFSEILRANEDEFQRPERREILGSYLNMAVALGNGDLVAQVSHLTNLDGKSMYGISALHLAARDGRVDIISHLLRAGASIDVDEHPRGWTPLFEAAVNDRSEAVQYLRDHGAKTDVIDCIGWTVKELTTYRGHLAIAELLNTTGPGDNPSNITHGSRRTTYSVKRGLTDPGKIVVSVNLGPMQVGRNEPPVRLSYFSEERERATESLYNLRVSGASQTHSIRLPILDDRSNAPLLFTFPQDAVLQLAFKIFRDDAEKGEDGVLVCGGTALLESNKLLFGSSRQSLVREHTVSVLDSATLDIVGSILFTYVIAKPFAHLQSPKYSIAELCNGDNSVTVIGHRGLGQNVNSQDFLQIGENTVESFTAAGNAGASFVEVSYVQVTKDLQPIIYHDFSLSETGTDSPIHDVTVDQYKHTSSIQASQPVPDMDIEESGIYSMHAGTRPRSQSLVSSDGPGDEVEYPGTSYPTPPSHIGRPIPQGARDGRVQHRDQIPQVSRDSGSRRRPHRARA</sequence>
<dbReference type="Gene3D" id="1.25.40.20">
    <property type="entry name" value="Ankyrin repeat-containing domain"/>
    <property type="match status" value="2"/>
</dbReference>
<dbReference type="PANTHER" id="PTHR22958">
    <property type="entry name" value="GLYCEROPHOSPHORYL DIESTER PHOSPHODIESTERASE"/>
    <property type="match status" value="1"/>
</dbReference>
<accession>A0A9W8NB08</accession>
<dbReference type="EMBL" id="JANPWZ010001339">
    <property type="protein sequence ID" value="KAJ3566593.1"/>
    <property type="molecule type" value="Genomic_DNA"/>
</dbReference>
<keyword evidence="3" id="KW-0175">Coiled coil</keyword>
<dbReference type="InterPro" id="IPR030395">
    <property type="entry name" value="GP_PDE_dom"/>
</dbReference>
<dbReference type="SUPFAM" id="SSF51695">
    <property type="entry name" value="PLC-like phosphodiesterases"/>
    <property type="match status" value="1"/>
</dbReference>
<reference evidence="6" key="1">
    <citation type="submission" date="2022-07" db="EMBL/GenBank/DDBJ databases">
        <title>Genome Sequence of Xylaria arbuscula.</title>
        <authorList>
            <person name="Buettner E."/>
        </authorList>
    </citation>
    <scope>NUCLEOTIDE SEQUENCE</scope>
    <source>
        <strain evidence="6">VT107</strain>
    </source>
</reference>
<comment type="caution">
    <text evidence="6">The sequence shown here is derived from an EMBL/GenBank/DDBJ whole genome shotgun (WGS) entry which is preliminary data.</text>
</comment>
<keyword evidence="7" id="KW-1185">Reference proteome</keyword>
<evidence type="ECO:0000259" key="5">
    <source>
        <dbReference type="PROSITE" id="PS51704"/>
    </source>
</evidence>
<dbReference type="InterPro" id="IPR017946">
    <property type="entry name" value="PLC-like_Pdiesterase_TIM-brl"/>
</dbReference>
<dbReference type="Gene3D" id="3.20.20.190">
    <property type="entry name" value="Phosphatidylinositol (PI) phosphodiesterase"/>
    <property type="match status" value="1"/>
</dbReference>
<dbReference type="InterPro" id="IPR036770">
    <property type="entry name" value="Ankyrin_rpt-contain_sf"/>
</dbReference>
<feature type="compositionally biased region" description="Basic and acidic residues" evidence="4">
    <location>
        <begin position="892"/>
        <end position="901"/>
    </location>
</feature>
<feature type="coiled-coil region" evidence="3">
    <location>
        <begin position="155"/>
        <end position="182"/>
    </location>
</feature>
<dbReference type="PROSITE" id="PS50088">
    <property type="entry name" value="ANK_REPEAT"/>
    <property type="match status" value="2"/>
</dbReference>
<dbReference type="SMART" id="SM00248">
    <property type="entry name" value="ANK"/>
    <property type="match status" value="5"/>
</dbReference>
<evidence type="ECO:0000256" key="3">
    <source>
        <dbReference type="SAM" id="Coils"/>
    </source>
</evidence>
<dbReference type="GO" id="GO:0047389">
    <property type="term" value="F:glycerophosphocholine phosphodiesterase activity"/>
    <property type="evidence" value="ECO:0007669"/>
    <property type="project" value="TreeGrafter"/>
</dbReference>